<evidence type="ECO:0000259" key="5">
    <source>
        <dbReference type="Pfam" id="PF05050"/>
    </source>
</evidence>
<dbReference type="Proteomes" id="UP000186817">
    <property type="component" value="Unassembled WGS sequence"/>
</dbReference>
<accession>A0A1Q9CYN4</accession>
<feature type="compositionally biased region" description="Acidic residues" evidence="3">
    <location>
        <begin position="1366"/>
        <end position="1381"/>
    </location>
</feature>
<sequence length="1381" mass="150517">MFDVNSAMFSWLKTKGEQFVQDIFHQTLDTICRVDMSPSEAWEKAVVLDIGSNTGFYGLLALAKGCAVVFVEPQPECNALISWSIRESGLDERKVRRVQQPVGREEEWGKSLTVQSDNHCSGRFPIENAERGHKDAYGSSAGSADSKASMQIPFLPVSNMLELVGLNASSKIQLIKIDTEVNELQILEAMLPLLQSWQVSNMVVEVTPMWWRHTGYSKNTGAEIFEQIADLGFHGSTIRGHQIRDAAAMHDYINFGHIYQEMLLRALNFCSADQLKVTLENSGTVLAEAVLPMRASIPDVLLACASSDSQDVEEPAPNLPNKAWLPRHRAVLRPTGLQDFSAQGAGGWGSKQPYIELELLQLVDGSLPAALGSKPLMLALENKQEQLVRGYLSFDYVERLSLQEQALCITAAIQQRSPFMLLQLLDQIHPTHEHLIMAIRLGQEHLLDPLLHAGGLALVRSKQLLRRTQDKANKSAACSLPMAMLQRARPQSLRLCTLRGSRSLRTFPQINPRTSETFKVYEEMGGDEVQRILSSAAAAQQAWRRRSASERVAAFAPLATALRSRAEEVADLVCQEMGKPVQQGKAEVLKCAYLVDWYVENGAKFLEDTEYPALPGFQKSFVTYQPLGTVLSVMPWNFPIWQVIRMGIPTLMAGNAVLLKHAPNCFGSGLACEDMLAQLDIPDGLFRSLIIDVPQVSTVLEHPSVQGVALTGSEGAGRAVAAKAGGLLKKAVIELGGSDAYAVLADADLDVAADAVVNARVANSGQTCIAPKRAIVDKRIKAAFEQKVMEKVALKKYGVDFGPLVHPKGRDDVAAQVEESQAQGARLLCGGPTAPPTGDCGTSFYPPTVLTDVKPGMTAFETEIFGPVIAIIEAEDEEDILRLANQTSYGLAGAVFTKDVRKGERLAVKEIEAGMCFVNDFVRSDPSLPFGGVKNSGLGRECAAFGMLEFVNVKTICVKQSSGPCTEFYGPGGLRLVRYAYENCRLVDKGGDFHLQTTDRLRVRVLPVLPQVPTHPGATVRPLALACSLGQVGCVEALCLWGRRQRLQIDPTAPQVTPLNLARRELLGVIGWEDIDTSTLGDPPMIMVVRGQGSLEQKLQLISVLCSYNFSVDVRSPRDSWTPLLAAVERGSIELVQALVAQGARSSPDSVLGFTPLHLACQMGHWHLISCLVEAMNKQYRSMSAWGPSPQYVSLNVADVYGRTALDIALLRYFNDESESYGTAAAAEGNGQKAVNVLREFIHRRPADDAGVVCGWELLQVMNLIAIPSKKAMNAQLADCNRMVEGSPNSANADSGEADKETAEGFNDVREVLEAVRMLVKAGAQTRFLLEDLLEPATNPPVASPIFKSAAQPARTSPKYSLQEGEVGEMEDSVDDESFTS</sequence>
<dbReference type="OrthoDB" id="310895at2759"/>
<reference evidence="6 7" key="1">
    <citation type="submission" date="2016-02" db="EMBL/GenBank/DDBJ databases">
        <title>Genome analysis of coral dinoflagellate symbionts highlights evolutionary adaptations to a symbiotic lifestyle.</title>
        <authorList>
            <person name="Aranda M."/>
            <person name="Li Y."/>
            <person name="Liew Y.J."/>
            <person name="Baumgarten S."/>
            <person name="Simakov O."/>
            <person name="Wilson M."/>
            <person name="Piel J."/>
            <person name="Ashoor H."/>
            <person name="Bougouffa S."/>
            <person name="Bajic V.B."/>
            <person name="Ryu T."/>
            <person name="Ravasi T."/>
            <person name="Bayer T."/>
            <person name="Micklem G."/>
            <person name="Kim H."/>
            <person name="Bhak J."/>
            <person name="Lajeunesse T.C."/>
            <person name="Voolstra C.R."/>
        </authorList>
    </citation>
    <scope>NUCLEOTIDE SEQUENCE [LARGE SCALE GENOMIC DNA]</scope>
    <source>
        <strain evidence="6 7">CCMP2467</strain>
    </source>
</reference>
<keyword evidence="2" id="KW-0040">ANK repeat</keyword>
<dbReference type="InterPro" id="IPR016163">
    <property type="entry name" value="Ald_DH_C"/>
</dbReference>
<keyword evidence="1" id="KW-0560">Oxidoreductase</keyword>
<dbReference type="InterPro" id="IPR036770">
    <property type="entry name" value="Ankyrin_rpt-contain_sf"/>
</dbReference>
<feature type="domain" description="Aldehyde dehydrogenase" evidence="4">
    <location>
        <begin position="503"/>
        <end position="956"/>
    </location>
</feature>
<dbReference type="PROSITE" id="PS50297">
    <property type="entry name" value="ANK_REP_REGION"/>
    <property type="match status" value="1"/>
</dbReference>
<dbReference type="Pfam" id="PF00171">
    <property type="entry name" value="Aldedh"/>
    <property type="match status" value="1"/>
</dbReference>
<dbReference type="PROSITE" id="PS00070">
    <property type="entry name" value="ALDEHYDE_DEHYDR_CYS"/>
    <property type="match status" value="1"/>
</dbReference>
<dbReference type="Pfam" id="PF05050">
    <property type="entry name" value="Methyltransf_21"/>
    <property type="match status" value="1"/>
</dbReference>
<dbReference type="GO" id="GO:0004777">
    <property type="term" value="F:succinate-semialdehyde dehydrogenase (NAD+) activity"/>
    <property type="evidence" value="ECO:0007669"/>
    <property type="project" value="TreeGrafter"/>
</dbReference>
<dbReference type="PANTHER" id="PTHR43217">
    <property type="entry name" value="SUCCINATE SEMIALDEHYDE DEHYDROGENASE [NAD(P)+] SAD"/>
    <property type="match status" value="1"/>
</dbReference>
<feature type="region of interest" description="Disordered" evidence="3">
    <location>
        <begin position="1341"/>
        <end position="1381"/>
    </location>
</feature>
<keyword evidence="7" id="KW-1185">Reference proteome</keyword>
<dbReference type="SUPFAM" id="SSF53720">
    <property type="entry name" value="ALDH-like"/>
    <property type="match status" value="1"/>
</dbReference>
<dbReference type="SUPFAM" id="SSF53335">
    <property type="entry name" value="S-adenosyl-L-methionine-dependent methyltransferases"/>
    <property type="match status" value="1"/>
</dbReference>
<evidence type="ECO:0000259" key="4">
    <source>
        <dbReference type="Pfam" id="PF00171"/>
    </source>
</evidence>
<dbReference type="SMART" id="SM00248">
    <property type="entry name" value="ANK"/>
    <property type="match status" value="3"/>
</dbReference>
<dbReference type="InterPro" id="IPR029063">
    <property type="entry name" value="SAM-dependent_MTases_sf"/>
</dbReference>
<feature type="domain" description="Methyltransferase FkbM" evidence="5">
    <location>
        <begin position="49"/>
        <end position="233"/>
    </location>
</feature>
<dbReference type="InterPro" id="IPR015590">
    <property type="entry name" value="Aldehyde_DH_dom"/>
</dbReference>
<evidence type="ECO:0000256" key="1">
    <source>
        <dbReference type="ARBA" id="ARBA00023002"/>
    </source>
</evidence>
<dbReference type="EMBL" id="LSRX01000833">
    <property type="protein sequence ID" value="OLP87971.1"/>
    <property type="molecule type" value="Genomic_DNA"/>
</dbReference>
<dbReference type="InterPro" id="IPR016160">
    <property type="entry name" value="Ald_DH_CS_CYS"/>
</dbReference>
<evidence type="ECO:0000313" key="7">
    <source>
        <dbReference type="Proteomes" id="UP000186817"/>
    </source>
</evidence>
<dbReference type="Gene3D" id="3.40.50.150">
    <property type="entry name" value="Vaccinia Virus protein VP39"/>
    <property type="match status" value="1"/>
</dbReference>
<name>A0A1Q9CYN4_SYMMI</name>
<protein>
    <submittedName>
        <fullName evidence="6">Succinate semialdehyde dehydrogenase [NAD(P)+] Sad</fullName>
    </submittedName>
</protein>
<evidence type="ECO:0000256" key="3">
    <source>
        <dbReference type="SAM" id="MobiDB-lite"/>
    </source>
</evidence>
<dbReference type="Pfam" id="PF12796">
    <property type="entry name" value="Ank_2"/>
    <property type="match status" value="1"/>
</dbReference>
<evidence type="ECO:0000313" key="6">
    <source>
        <dbReference type="EMBL" id="OLP87971.1"/>
    </source>
</evidence>
<dbReference type="Gene3D" id="3.40.309.10">
    <property type="entry name" value="Aldehyde Dehydrogenase, Chain A, domain 2"/>
    <property type="match status" value="1"/>
</dbReference>
<dbReference type="PANTHER" id="PTHR43217:SF1">
    <property type="entry name" value="SUCCINATE SEMIALDEHYDE DEHYDROGENASE [NAD(P)+] SAD"/>
    <property type="match status" value="1"/>
</dbReference>
<evidence type="ECO:0000256" key="2">
    <source>
        <dbReference type="PROSITE-ProRule" id="PRU00023"/>
    </source>
</evidence>
<dbReference type="Gene3D" id="3.40.605.10">
    <property type="entry name" value="Aldehyde Dehydrogenase, Chain A, domain 1"/>
    <property type="match status" value="1"/>
</dbReference>
<dbReference type="InterPro" id="IPR002110">
    <property type="entry name" value="Ankyrin_rpt"/>
</dbReference>
<organism evidence="6 7">
    <name type="scientific">Symbiodinium microadriaticum</name>
    <name type="common">Dinoflagellate</name>
    <name type="synonym">Zooxanthella microadriatica</name>
    <dbReference type="NCBI Taxonomy" id="2951"/>
    <lineage>
        <taxon>Eukaryota</taxon>
        <taxon>Sar</taxon>
        <taxon>Alveolata</taxon>
        <taxon>Dinophyceae</taxon>
        <taxon>Suessiales</taxon>
        <taxon>Symbiodiniaceae</taxon>
        <taxon>Symbiodinium</taxon>
    </lineage>
</organism>
<comment type="caution">
    <text evidence="6">The sequence shown here is derived from an EMBL/GenBank/DDBJ whole genome shotgun (WGS) entry which is preliminary data.</text>
</comment>
<dbReference type="SUPFAM" id="SSF48403">
    <property type="entry name" value="Ankyrin repeat"/>
    <property type="match status" value="1"/>
</dbReference>
<dbReference type="InterPro" id="IPR016161">
    <property type="entry name" value="Ald_DH/histidinol_DH"/>
</dbReference>
<dbReference type="PROSITE" id="PS50088">
    <property type="entry name" value="ANK_REPEAT"/>
    <property type="match status" value="1"/>
</dbReference>
<dbReference type="InterPro" id="IPR016162">
    <property type="entry name" value="Ald_DH_N"/>
</dbReference>
<dbReference type="InterPro" id="IPR006342">
    <property type="entry name" value="FkbM_mtfrase"/>
</dbReference>
<feature type="repeat" description="ANK" evidence="2">
    <location>
        <begin position="1119"/>
        <end position="1151"/>
    </location>
</feature>
<proteinExistence type="predicted"/>
<dbReference type="Gene3D" id="1.25.40.20">
    <property type="entry name" value="Ankyrin repeat-containing domain"/>
    <property type="match status" value="1"/>
</dbReference>
<dbReference type="InterPro" id="IPR047110">
    <property type="entry name" value="GABD/Sad-like"/>
</dbReference>
<gene>
    <name evidence="6" type="primary">sad</name>
    <name evidence="6" type="ORF">AK812_SmicGene30762</name>
</gene>